<keyword evidence="5 6" id="KW-0482">Metalloprotease</keyword>
<dbReference type="InterPro" id="IPR019165">
    <property type="entry name" value="Peptidase_M76_ATP23"/>
</dbReference>
<keyword evidence="8" id="KW-1185">Reference proteome</keyword>
<comment type="similarity">
    <text evidence="1 6">Belongs to the peptidase M76 family.</text>
</comment>
<dbReference type="GO" id="GO:0033615">
    <property type="term" value="P:mitochondrial proton-transporting ATP synthase complex assembly"/>
    <property type="evidence" value="ECO:0007669"/>
    <property type="project" value="TreeGrafter"/>
</dbReference>
<dbReference type="Proteomes" id="UP001465755">
    <property type="component" value="Unassembled WGS sequence"/>
</dbReference>
<dbReference type="Pfam" id="PF09768">
    <property type="entry name" value="Peptidase_M76"/>
    <property type="match status" value="1"/>
</dbReference>
<evidence type="ECO:0000256" key="5">
    <source>
        <dbReference type="ARBA" id="ARBA00023049"/>
    </source>
</evidence>
<keyword evidence="4 6" id="KW-0378">Hydrolase</keyword>
<reference evidence="7 8" key="1">
    <citation type="journal article" date="2024" name="Nat. Commun.">
        <title>Phylogenomics reveals the evolutionary origins of lichenization in chlorophyte algae.</title>
        <authorList>
            <person name="Puginier C."/>
            <person name="Libourel C."/>
            <person name="Otte J."/>
            <person name="Skaloud P."/>
            <person name="Haon M."/>
            <person name="Grisel S."/>
            <person name="Petersen M."/>
            <person name="Berrin J.G."/>
            <person name="Delaux P.M."/>
            <person name="Dal Grande F."/>
            <person name="Keller J."/>
        </authorList>
    </citation>
    <scope>NUCLEOTIDE SEQUENCE [LARGE SCALE GENOMIC DNA]</scope>
    <source>
        <strain evidence="7 8">SAG 2036</strain>
    </source>
</reference>
<dbReference type="AlphaFoldDB" id="A0AAW1P2H9"/>
<evidence type="ECO:0000313" key="7">
    <source>
        <dbReference type="EMBL" id="KAK9802816.1"/>
    </source>
</evidence>
<dbReference type="GO" id="GO:0046872">
    <property type="term" value="F:metal ion binding"/>
    <property type="evidence" value="ECO:0007669"/>
    <property type="project" value="UniProtKB-KW"/>
</dbReference>
<sequence>MSSAPQWKGSTKEQCEQYVQFATRRNPVVKFMLEKLKLAGCEVKGNFIHLEECSMDAGGGFRAPDGVVMCYNHVASQEEVNLVLAHELIHAYDHCRGKDIDWTNCEHHACSEVRAANLSGDCHWWQEFRRGNMTLAAQHQSCARRRAELSVAMNPYCKGLKGKAAVDRVFKPCFEDTAPFDAIP</sequence>
<dbReference type="GO" id="GO:0004222">
    <property type="term" value="F:metalloendopeptidase activity"/>
    <property type="evidence" value="ECO:0007669"/>
    <property type="project" value="InterPro"/>
</dbReference>
<evidence type="ECO:0000256" key="2">
    <source>
        <dbReference type="ARBA" id="ARBA00022670"/>
    </source>
</evidence>
<organism evidence="7 8">
    <name type="scientific">Symbiochloris irregularis</name>
    <dbReference type="NCBI Taxonomy" id="706552"/>
    <lineage>
        <taxon>Eukaryota</taxon>
        <taxon>Viridiplantae</taxon>
        <taxon>Chlorophyta</taxon>
        <taxon>core chlorophytes</taxon>
        <taxon>Trebouxiophyceae</taxon>
        <taxon>Trebouxiales</taxon>
        <taxon>Trebouxiaceae</taxon>
        <taxon>Symbiochloris</taxon>
    </lineage>
</organism>
<keyword evidence="2 6" id="KW-0645">Protease</keyword>
<evidence type="ECO:0000256" key="1">
    <source>
        <dbReference type="ARBA" id="ARBA00009915"/>
    </source>
</evidence>
<comment type="caution">
    <text evidence="7">The sequence shown here is derived from an EMBL/GenBank/DDBJ whole genome shotgun (WGS) entry which is preliminary data.</text>
</comment>
<name>A0AAW1P2H9_9CHLO</name>
<protein>
    <recommendedName>
        <fullName evidence="6">Mitochondrial inner membrane protease ATP23</fullName>
        <ecNumber evidence="6">3.4.24.-</ecNumber>
    </recommendedName>
</protein>
<evidence type="ECO:0000313" key="8">
    <source>
        <dbReference type="Proteomes" id="UP001465755"/>
    </source>
</evidence>
<proteinExistence type="inferred from homology"/>
<dbReference type="PANTHER" id="PTHR21711">
    <property type="entry name" value="MITOCHONDRIAL INNER MEMBRANE PROTEASE"/>
    <property type="match status" value="1"/>
</dbReference>
<dbReference type="EC" id="3.4.24.-" evidence="6"/>
<dbReference type="EMBL" id="JALJOQ010000066">
    <property type="protein sequence ID" value="KAK9802816.1"/>
    <property type="molecule type" value="Genomic_DNA"/>
</dbReference>
<keyword evidence="3 6" id="KW-0479">Metal-binding</keyword>
<evidence type="ECO:0000256" key="6">
    <source>
        <dbReference type="RuleBase" id="RU364057"/>
    </source>
</evidence>
<dbReference type="GO" id="GO:0034982">
    <property type="term" value="P:mitochondrial protein processing"/>
    <property type="evidence" value="ECO:0007669"/>
    <property type="project" value="TreeGrafter"/>
</dbReference>
<dbReference type="PANTHER" id="PTHR21711:SF0">
    <property type="entry name" value="MITOCHONDRIAL INNER MEMBRANE PROTEASE ATP23 HOMOLOG"/>
    <property type="match status" value="1"/>
</dbReference>
<accession>A0AAW1P2H9</accession>
<gene>
    <name evidence="7" type="ORF">WJX73_000295</name>
</gene>
<dbReference type="GO" id="GO:0005739">
    <property type="term" value="C:mitochondrion"/>
    <property type="evidence" value="ECO:0007669"/>
    <property type="project" value="GOC"/>
</dbReference>
<evidence type="ECO:0000256" key="4">
    <source>
        <dbReference type="ARBA" id="ARBA00022801"/>
    </source>
</evidence>
<evidence type="ECO:0000256" key="3">
    <source>
        <dbReference type="ARBA" id="ARBA00022723"/>
    </source>
</evidence>